<sequence>MSEEFTGPPWAADWTKLAGEYRDALPARVRDLINEAVIDLITCRHPYRDDGLDLTKVSIEPVRSTEPRGAHILYFDHGHGWLRYTFVHRTAEPQIIIESLFWQ</sequence>
<proteinExistence type="predicted"/>
<protein>
    <submittedName>
        <fullName evidence="1">Uncharacterized protein</fullName>
    </submittedName>
</protein>
<accession>A0ABQ3EFL6</accession>
<gene>
    <name evidence="1" type="ORF">GCM10010346_62830</name>
</gene>
<evidence type="ECO:0000313" key="1">
    <source>
        <dbReference type="EMBL" id="GHB30878.1"/>
    </source>
</evidence>
<dbReference type="RefSeq" id="WP_170198367.1">
    <property type="nucleotide sequence ID" value="NZ_BMVO01000038.1"/>
</dbReference>
<organism evidence="1 2">
    <name type="scientific">Streptomyces chryseus</name>
    <dbReference type="NCBI Taxonomy" id="68186"/>
    <lineage>
        <taxon>Bacteria</taxon>
        <taxon>Bacillati</taxon>
        <taxon>Actinomycetota</taxon>
        <taxon>Actinomycetes</taxon>
        <taxon>Kitasatosporales</taxon>
        <taxon>Streptomycetaceae</taxon>
        <taxon>Streptomyces</taxon>
    </lineage>
</organism>
<name>A0ABQ3EFL6_9ACTN</name>
<evidence type="ECO:0000313" key="2">
    <source>
        <dbReference type="Proteomes" id="UP000599437"/>
    </source>
</evidence>
<dbReference type="Proteomes" id="UP000599437">
    <property type="component" value="Unassembled WGS sequence"/>
</dbReference>
<keyword evidence="2" id="KW-1185">Reference proteome</keyword>
<reference evidence="2" key="1">
    <citation type="journal article" date="2019" name="Int. J. Syst. Evol. Microbiol.">
        <title>The Global Catalogue of Microorganisms (GCM) 10K type strain sequencing project: providing services to taxonomists for standard genome sequencing and annotation.</title>
        <authorList>
            <consortium name="The Broad Institute Genomics Platform"/>
            <consortium name="The Broad Institute Genome Sequencing Center for Infectious Disease"/>
            <person name="Wu L."/>
            <person name="Ma J."/>
        </authorList>
    </citation>
    <scope>NUCLEOTIDE SEQUENCE [LARGE SCALE GENOMIC DNA]</scope>
    <source>
        <strain evidence="2">JCM 4737</strain>
    </source>
</reference>
<dbReference type="EMBL" id="BMVO01000038">
    <property type="protein sequence ID" value="GHB30878.1"/>
    <property type="molecule type" value="Genomic_DNA"/>
</dbReference>
<comment type="caution">
    <text evidence="1">The sequence shown here is derived from an EMBL/GenBank/DDBJ whole genome shotgun (WGS) entry which is preliminary data.</text>
</comment>